<feature type="region of interest" description="Disordered" evidence="1">
    <location>
        <begin position="201"/>
        <end position="224"/>
    </location>
</feature>
<evidence type="ECO:0000313" key="3">
    <source>
        <dbReference type="Proteomes" id="UP000324800"/>
    </source>
</evidence>
<sequence length="224" mass="26667">MEYANGGNLYDFILNYNPYYDAQQLEDMLVLYKKDRNTLMKMELIEDDEDEQEDNKLNEDQQIINNDTYQLNNQQQKDMQQSSNDSNKHHRTLDEFRICNGGVRKISNSSVLLTGTTAEVILKKMAKEREGEWTCRRQMKKKNQRVNTNNINLIGDEIQMKKVKRTRIEEINVQNEQVKYKQNKDIQQEQNDDQYEFFDLERENQSENESEQENDSDIDNCVLA</sequence>
<dbReference type="EMBL" id="SNRW01041643">
    <property type="protein sequence ID" value="KAA6336230.1"/>
    <property type="molecule type" value="Genomic_DNA"/>
</dbReference>
<organism evidence="2 3">
    <name type="scientific">Streblomastix strix</name>
    <dbReference type="NCBI Taxonomy" id="222440"/>
    <lineage>
        <taxon>Eukaryota</taxon>
        <taxon>Metamonada</taxon>
        <taxon>Preaxostyla</taxon>
        <taxon>Oxymonadida</taxon>
        <taxon>Streblomastigidae</taxon>
        <taxon>Streblomastix</taxon>
    </lineage>
</organism>
<comment type="caution">
    <text evidence="2">The sequence shown here is derived from an EMBL/GenBank/DDBJ whole genome shotgun (WGS) entry which is preliminary data.</text>
</comment>
<reference evidence="2 3" key="1">
    <citation type="submission" date="2019-03" db="EMBL/GenBank/DDBJ databases">
        <title>Single cell metagenomics reveals metabolic interactions within the superorganism composed of flagellate Streblomastix strix and complex community of Bacteroidetes bacteria on its surface.</title>
        <authorList>
            <person name="Treitli S.C."/>
            <person name="Kolisko M."/>
            <person name="Husnik F."/>
            <person name="Keeling P."/>
            <person name="Hampl V."/>
        </authorList>
    </citation>
    <scope>NUCLEOTIDE SEQUENCE [LARGE SCALE GENOMIC DNA]</scope>
    <source>
        <strain evidence="2">ST1C</strain>
    </source>
</reference>
<feature type="compositionally biased region" description="Acidic residues" evidence="1">
    <location>
        <begin position="206"/>
        <end position="218"/>
    </location>
</feature>
<gene>
    <name evidence="2" type="ORF">EZS28_052892</name>
</gene>
<proteinExistence type="predicted"/>
<dbReference type="Proteomes" id="UP000324800">
    <property type="component" value="Unassembled WGS sequence"/>
</dbReference>
<feature type="non-terminal residue" evidence="2">
    <location>
        <position position="224"/>
    </location>
</feature>
<protein>
    <submittedName>
        <fullName evidence="2">Uncharacterized protein</fullName>
    </submittedName>
</protein>
<accession>A0A5J4RSW1</accession>
<evidence type="ECO:0000313" key="2">
    <source>
        <dbReference type="EMBL" id="KAA6336230.1"/>
    </source>
</evidence>
<dbReference type="AlphaFoldDB" id="A0A5J4RSW1"/>
<name>A0A5J4RSW1_9EUKA</name>
<evidence type="ECO:0000256" key="1">
    <source>
        <dbReference type="SAM" id="MobiDB-lite"/>
    </source>
</evidence>